<evidence type="ECO:0000313" key="6">
    <source>
        <dbReference type="EMBL" id="GLR67604.1"/>
    </source>
</evidence>
<name>A0ABQ6ABY3_9PROT</name>
<reference evidence="7" key="1">
    <citation type="journal article" date="2019" name="Int. J. Syst. Evol. Microbiol.">
        <title>The Global Catalogue of Microorganisms (GCM) 10K type strain sequencing project: providing services to taxonomists for standard genome sequencing and annotation.</title>
        <authorList>
            <consortium name="The Broad Institute Genomics Platform"/>
            <consortium name="The Broad Institute Genome Sequencing Center for Infectious Disease"/>
            <person name="Wu L."/>
            <person name="Ma J."/>
        </authorList>
    </citation>
    <scope>NUCLEOTIDE SEQUENCE [LARGE SCALE GENOMIC DNA]</scope>
    <source>
        <strain evidence="7">NBRC 112502</strain>
    </source>
</reference>
<dbReference type="InterPro" id="IPR001451">
    <property type="entry name" value="Hexapep"/>
</dbReference>
<evidence type="ECO:0000256" key="1">
    <source>
        <dbReference type="ARBA" id="ARBA00007274"/>
    </source>
</evidence>
<dbReference type="Gene3D" id="2.160.10.10">
    <property type="entry name" value="Hexapeptide repeat proteins"/>
    <property type="match status" value="1"/>
</dbReference>
<accession>A0ABQ6ABY3</accession>
<dbReference type="Pfam" id="PF00132">
    <property type="entry name" value="Hexapep"/>
    <property type="match status" value="1"/>
</dbReference>
<dbReference type="InterPro" id="IPR018357">
    <property type="entry name" value="Hexapep_transf_CS"/>
</dbReference>
<keyword evidence="4" id="KW-0012">Acyltransferase</keyword>
<evidence type="ECO:0000256" key="4">
    <source>
        <dbReference type="ARBA" id="ARBA00023315"/>
    </source>
</evidence>
<dbReference type="SUPFAM" id="SSF51161">
    <property type="entry name" value="Trimeric LpxA-like enzymes"/>
    <property type="match status" value="1"/>
</dbReference>
<dbReference type="InterPro" id="IPR050179">
    <property type="entry name" value="Trans_hexapeptide_repeat"/>
</dbReference>
<dbReference type="PANTHER" id="PTHR43300">
    <property type="entry name" value="ACETYLTRANSFERASE"/>
    <property type="match status" value="1"/>
</dbReference>
<sequence length="223" mass="24493">MSLKNTFADHLRRYLGGTRNSPAPPQPPATWQEQKSQGRAWIKANNLQSQFPQYKIGRASYGNPSVEFREGGGNLSIGNFCSLASNVRILLGGEHRLDLATSYPFNIACESAWKFSGHPRTKGDVTLGHDVWIGMNAMIMSGVTIGNGAAVGAGAVVTRDIPPYAIAAGNPAQTIRFGFDNETISRLQKITWWNWPDEKIETFLPLMLTDQINSFLDAAEQQP</sequence>
<evidence type="ECO:0000256" key="3">
    <source>
        <dbReference type="ARBA" id="ARBA00022737"/>
    </source>
</evidence>
<protein>
    <submittedName>
        <fullName evidence="6">Acetyltransferase</fullName>
    </submittedName>
</protein>
<evidence type="ECO:0000256" key="5">
    <source>
        <dbReference type="SAM" id="MobiDB-lite"/>
    </source>
</evidence>
<keyword evidence="3" id="KW-0677">Repeat</keyword>
<dbReference type="InterPro" id="IPR011004">
    <property type="entry name" value="Trimer_LpxA-like_sf"/>
</dbReference>
<comment type="similarity">
    <text evidence="1">Belongs to the transferase hexapeptide repeat family.</text>
</comment>
<dbReference type="PANTHER" id="PTHR43300:SF11">
    <property type="entry name" value="ACETYLTRANSFERASE RV3034C-RELATED"/>
    <property type="match status" value="1"/>
</dbReference>
<organism evidence="6 7">
    <name type="scientific">Acidocella aquatica</name>
    <dbReference type="NCBI Taxonomy" id="1922313"/>
    <lineage>
        <taxon>Bacteria</taxon>
        <taxon>Pseudomonadati</taxon>
        <taxon>Pseudomonadota</taxon>
        <taxon>Alphaproteobacteria</taxon>
        <taxon>Acetobacterales</taxon>
        <taxon>Acidocellaceae</taxon>
        <taxon>Acidocella</taxon>
    </lineage>
</organism>
<dbReference type="PROSITE" id="PS00101">
    <property type="entry name" value="HEXAPEP_TRANSFERASES"/>
    <property type="match status" value="1"/>
</dbReference>
<proteinExistence type="inferred from homology"/>
<keyword evidence="2" id="KW-0808">Transferase</keyword>
<dbReference type="CDD" id="cd03349">
    <property type="entry name" value="LbH_XAT"/>
    <property type="match status" value="1"/>
</dbReference>
<keyword evidence="7" id="KW-1185">Reference proteome</keyword>
<dbReference type="RefSeq" id="WP_284258346.1">
    <property type="nucleotide sequence ID" value="NZ_BSOS01000067.1"/>
</dbReference>
<feature type="region of interest" description="Disordered" evidence="5">
    <location>
        <begin position="15"/>
        <end position="36"/>
    </location>
</feature>
<comment type="caution">
    <text evidence="6">The sequence shown here is derived from an EMBL/GenBank/DDBJ whole genome shotgun (WGS) entry which is preliminary data.</text>
</comment>
<dbReference type="EMBL" id="BSOS01000067">
    <property type="protein sequence ID" value="GLR67604.1"/>
    <property type="molecule type" value="Genomic_DNA"/>
</dbReference>
<evidence type="ECO:0000256" key="2">
    <source>
        <dbReference type="ARBA" id="ARBA00022679"/>
    </source>
</evidence>
<evidence type="ECO:0000313" key="7">
    <source>
        <dbReference type="Proteomes" id="UP001156641"/>
    </source>
</evidence>
<dbReference type="Proteomes" id="UP001156641">
    <property type="component" value="Unassembled WGS sequence"/>
</dbReference>
<gene>
    <name evidence="6" type="ORF">GCM10010909_22850</name>
</gene>